<evidence type="ECO:0000256" key="5">
    <source>
        <dbReference type="ARBA" id="ARBA00022989"/>
    </source>
</evidence>
<dbReference type="InterPro" id="IPR003663">
    <property type="entry name" value="Sugar/inositol_transpt"/>
</dbReference>
<feature type="transmembrane region" description="Helical" evidence="8">
    <location>
        <begin position="408"/>
        <end position="428"/>
    </location>
</feature>
<feature type="transmembrane region" description="Helical" evidence="8">
    <location>
        <begin position="156"/>
        <end position="176"/>
    </location>
</feature>
<dbReference type="GO" id="GO:0016020">
    <property type="term" value="C:membrane"/>
    <property type="evidence" value="ECO:0007669"/>
    <property type="project" value="UniProtKB-SubCell"/>
</dbReference>
<feature type="transmembrane region" description="Helical" evidence="8">
    <location>
        <begin position="123"/>
        <end position="144"/>
    </location>
</feature>
<dbReference type="InterPro" id="IPR036259">
    <property type="entry name" value="MFS_trans_sf"/>
</dbReference>
<feature type="transmembrane region" description="Helical" evidence="8">
    <location>
        <begin position="188"/>
        <end position="209"/>
    </location>
</feature>
<name>A0A3M2SH09_9HYPO</name>
<feature type="transmembrane region" description="Helical" evidence="8">
    <location>
        <begin position="440"/>
        <end position="458"/>
    </location>
</feature>
<dbReference type="GO" id="GO:0005351">
    <property type="term" value="F:carbohydrate:proton symporter activity"/>
    <property type="evidence" value="ECO:0007669"/>
    <property type="project" value="TreeGrafter"/>
</dbReference>
<dbReference type="Proteomes" id="UP000277212">
    <property type="component" value="Unassembled WGS sequence"/>
</dbReference>
<evidence type="ECO:0000313" key="10">
    <source>
        <dbReference type="EMBL" id="RMJ16843.1"/>
    </source>
</evidence>
<feature type="transmembrane region" description="Helical" evidence="8">
    <location>
        <begin position="338"/>
        <end position="362"/>
    </location>
</feature>
<organism evidence="10 11">
    <name type="scientific">Fusarium kuroshium</name>
    <dbReference type="NCBI Taxonomy" id="2010991"/>
    <lineage>
        <taxon>Eukaryota</taxon>
        <taxon>Fungi</taxon>
        <taxon>Dikarya</taxon>
        <taxon>Ascomycota</taxon>
        <taxon>Pezizomycotina</taxon>
        <taxon>Sordariomycetes</taxon>
        <taxon>Hypocreomycetidae</taxon>
        <taxon>Hypocreales</taxon>
        <taxon>Nectriaceae</taxon>
        <taxon>Fusarium</taxon>
        <taxon>Fusarium solani species complex</taxon>
    </lineage>
</organism>
<dbReference type="OrthoDB" id="6612291at2759"/>
<feature type="transmembrane region" description="Helical" evidence="8">
    <location>
        <begin position="368"/>
        <end position="387"/>
    </location>
</feature>
<dbReference type="InterPro" id="IPR050360">
    <property type="entry name" value="MFS_Sugar_Transporters"/>
</dbReference>
<feature type="transmembrane region" description="Helical" evidence="8">
    <location>
        <begin position="68"/>
        <end position="86"/>
    </location>
</feature>
<keyword evidence="6 8" id="KW-0472">Membrane</keyword>
<dbReference type="PROSITE" id="PS50850">
    <property type="entry name" value="MFS"/>
    <property type="match status" value="1"/>
</dbReference>
<dbReference type="InterPro" id="IPR020846">
    <property type="entry name" value="MFS_dom"/>
</dbReference>
<evidence type="ECO:0000313" key="11">
    <source>
        <dbReference type="Proteomes" id="UP000277212"/>
    </source>
</evidence>
<dbReference type="PANTHER" id="PTHR48022">
    <property type="entry name" value="PLASTIDIC GLUCOSE TRANSPORTER 4"/>
    <property type="match status" value="1"/>
</dbReference>
<sequence>MAAQKHGLDLRGTFNVRLTLTVLLIAFSQFNFGFEMSVFSGTQAMNYFEKQFGTWNPTAKKHVLDPQWLSLFNSLPYISFMIGLIVGSYVSNRWGRRMCVFTMSVWAIFAAAIVISARNRDHLLAGRILNYVYIGMELSVVPIYQSEIVPARSRGFVVSTYQTSVILGGLIVSIITRGTSDIPSNASWQIPYGLFFFVPTIVASAIWFVPESPRWLAGKARHEEGLAALRKLREGKMSEEEIVSEYNLLETAASRYQEKGTFKELFWKANIRQTFIVIGINFFLQTTGYTFHLVYGSVYIKSLGTINPFNINLIKSFVALVVAIATMWACDIVGRRRLLMIGGSIQAVALMAMGIIGTVVPASNAKNSAIVAMMIVFVVGWTCGWSPNSHILSAEIPNQRLRDMSYRAGSVVNVTMQFVTAFTLPYLLFPPYANLQSKVGFIYGSFAVLAVMFTYFCIPEVQGRTLEEIEQLFAMNIPFRQFKHTKTLPGAGVSEDIEVDTKDDKSIA</sequence>
<comment type="caution">
    <text evidence="10">The sequence shown here is derived from an EMBL/GenBank/DDBJ whole genome shotgun (WGS) entry which is preliminary data.</text>
</comment>
<feature type="transmembrane region" description="Helical" evidence="8">
    <location>
        <begin position="312"/>
        <end position="331"/>
    </location>
</feature>
<reference evidence="10 11" key="1">
    <citation type="submission" date="2017-06" db="EMBL/GenBank/DDBJ databases">
        <title>Comparative genomic analysis of Ambrosia Fusariam Clade fungi.</title>
        <authorList>
            <person name="Stajich J.E."/>
            <person name="Carrillo J."/>
            <person name="Kijimoto T."/>
            <person name="Eskalen A."/>
            <person name="O'Donnell K."/>
            <person name="Kasson M."/>
        </authorList>
    </citation>
    <scope>NUCLEOTIDE SEQUENCE [LARGE SCALE GENOMIC DNA]</scope>
    <source>
        <strain evidence="10">UCR3666</strain>
    </source>
</reference>
<keyword evidence="5 8" id="KW-1133">Transmembrane helix</keyword>
<evidence type="ECO:0000256" key="7">
    <source>
        <dbReference type="RuleBase" id="RU003346"/>
    </source>
</evidence>
<dbReference type="PANTHER" id="PTHR48022:SF10">
    <property type="entry name" value="MAJOR FACILITATOR SUPERFAMILY (MFS) PROFILE DOMAIN-CONTAINING PROTEIN"/>
    <property type="match status" value="1"/>
</dbReference>
<evidence type="ECO:0000259" key="9">
    <source>
        <dbReference type="PROSITE" id="PS50850"/>
    </source>
</evidence>
<feature type="domain" description="Major facilitator superfamily (MFS) profile" evidence="9">
    <location>
        <begin position="21"/>
        <end position="462"/>
    </location>
</feature>
<evidence type="ECO:0000256" key="2">
    <source>
        <dbReference type="ARBA" id="ARBA00010992"/>
    </source>
</evidence>
<dbReference type="EMBL" id="NKUJ01000041">
    <property type="protein sequence ID" value="RMJ16843.1"/>
    <property type="molecule type" value="Genomic_DNA"/>
</dbReference>
<dbReference type="AlphaFoldDB" id="A0A3M2SH09"/>
<protein>
    <recommendedName>
        <fullName evidence="9">Major facilitator superfamily (MFS) profile domain-containing protein</fullName>
    </recommendedName>
</protein>
<comment type="subcellular location">
    <subcellularLocation>
        <location evidence="1">Membrane</location>
        <topology evidence="1">Multi-pass membrane protein</topology>
    </subcellularLocation>
</comment>
<comment type="similarity">
    <text evidence="2 7">Belongs to the major facilitator superfamily. Sugar transporter (TC 2.A.1.1) family.</text>
</comment>
<accession>A0A3M2SH09</accession>
<dbReference type="Pfam" id="PF00083">
    <property type="entry name" value="Sugar_tr"/>
    <property type="match status" value="1"/>
</dbReference>
<evidence type="ECO:0000256" key="3">
    <source>
        <dbReference type="ARBA" id="ARBA00022448"/>
    </source>
</evidence>
<gene>
    <name evidence="10" type="ORF">CDV36_003477</name>
</gene>
<keyword evidence="3 7" id="KW-0813">Transport</keyword>
<evidence type="ECO:0000256" key="4">
    <source>
        <dbReference type="ARBA" id="ARBA00022692"/>
    </source>
</evidence>
<keyword evidence="11" id="KW-1185">Reference proteome</keyword>
<dbReference type="SUPFAM" id="SSF103473">
    <property type="entry name" value="MFS general substrate transporter"/>
    <property type="match status" value="1"/>
</dbReference>
<proteinExistence type="inferred from homology"/>
<evidence type="ECO:0000256" key="1">
    <source>
        <dbReference type="ARBA" id="ARBA00004141"/>
    </source>
</evidence>
<dbReference type="Gene3D" id="1.20.1250.20">
    <property type="entry name" value="MFS general substrate transporter like domains"/>
    <property type="match status" value="1"/>
</dbReference>
<keyword evidence="4 8" id="KW-0812">Transmembrane</keyword>
<feature type="transmembrane region" description="Helical" evidence="8">
    <location>
        <begin position="98"/>
        <end position="117"/>
    </location>
</feature>
<evidence type="ECO:0000256" key="6">
    <source>
        <dbReference type="ARBA" id="ARBA00023136"/>
    </source>
</evidence>
<feature type="transmembrane region" description="Helical" evidence="8">
    <location>
        <begin position="275"/>
        <end position="300"/>
    </location>
</feature>
<dbReference type="InterPro" id="IPR005828">
    <property type="entry name" value="MFS_sugar_transport-like"/>
</dbReference>
<evidence type="ECO:0000256" key="8">
    <source>
        <dbReference type="SAM" id="Phobius"/>
    </source>
</evidence>
<dbReference type="NCBIfam" id="TIGR00879">
    <property type="entry name" value="SP"/>
    <property type="match status" value="1"/>
</dbReference>